<dbReference type="Gene3D" id="1.20.1250.20">
    <property type="entry name" value="MFS general substrate transporter like domains"/>
    <property type="match status" value="1"/>
</dbReference>
<feature type="compositionally biased region" description="Basic and acidic residues" evidence="5">
    <location>
        <begin position="569"/>
        <end position="589"/>
    </location>
</feature>
<keyword evidence="3 6" id="KW-1133">Transmembrane helix</keyword>
<dbReference type="SUPFAM" id="SSF103473">
    <property type="entry name" value="MFS general substrate transporter"/>
    <property type="match status" value="1"/>
</dbReference>
<feature type="domain" description="Major facilitator superfamily (MFS) profile" evidence="7">
    <location>
        <begin position="67"/>
        <end position="564"/>
    </location>
</feature>
<dbReference type="OrthoDB" id="10021397at2759"/>
<dbReference type="InterPro" id="IPR020846">
    <property type="entry name" value="MFS_dom"/>
</dbReference>
<dbReference type="FunFam" id="1.20.1250.20:FF:000196">
    <property type="entry name" value="MFS toxin efflux pump (AflT)"/>
    <property type="match status" value="1"/>
</dbReference>
<dbReference type="GO" id="GO:0005886">
    <property type="term" value="C:plasma membrane"/>
    <property type="evidence" value="ECO:0007669"/>
    <property type="project" value="TreeGrafter"/>
</dbReference>
<proteinExistence type="predicted"/>
<reference evidence="8" key="1">
    <citation type="journal article" date="2020" name="Stud. Mycol.">
        <title>101 Dothideomycetes genomes: a test case for predicting lifestyles and emergence of pathogens.</title>
        <authorList>
            <person name="Haridas S."/>
            <person name="Albert R."/>
            <person name="Binder M."/>
            <person name="Bloem J."/>
            <person name="Labutti K."/>
            <person name="Salamov A."/>
            <person name="Andreopoulos B."/>
            <person name="Baker S."/>
            <person name="Barry K."/>
            <person name="Bills G."/>
            <person name="Bluhm B."/>
            <person name="Cannon C."/>
            <person name="Castanera R."/>
            <person name="Culley D."/>
            <person name="Daum C."/>
            <person name="Ezra D."/>
            <person name="Gonzalez J."/>
            <person name="Henrissat B."/>
            <person name="Kuo A."/>
            <person name="Liang C."/>
            <person name="Lipzen A."/>
            <person name="Lutzoni F."/>
            <person name="Magnuson J."/>
            <person name="Mondo S."/>
            <person name="Nolan M."/>
            <person name="Ohm R."/>
            <person name="Pangilinan J."/>
            <person name="Park H.-J."/>
            <person name="Ramirez L."/>
            <person name="Alfaro M."/>
            <person name="Sun H."/>
            <person name="Tritt A."/>
            <person name="Yoshinaga Y."/>
            <person name="Zwiers L.-H."/>
            <person name="Turgeon B."/>
            <person name="Goodwin S."/>
            <person name="Spatafora J."/>
            <person name="Crous P."/>
            <person name="Grigoriev I."/>
        </authorList>
    </citation>
    <scope>NUCLEOTIDE SEQUENCE</scope>
    <source>
        <strain evidence="8">CBS 121739</strain>
    </source>
</reference>
<dbReference type="AlphaFoldDB" id="A0A6A6W885"/>
<comment type="subcellular location">
    <subcellularLocation>
        <location evidence="1">Membrane</location>
        <topology evidence="1">Multi-pass membrane protein</topology>
    </subcellularLocation>
</comment>
<evidence type="ECO:0000256" key="5">
    <source>
        <dbReference type="SAM" id="MobiDB-lite"/>
    </source>
</evidence>
<feature type="region of interest" description="Disordered" evidence="5">
    <location>
        <begin position="1"/>
        <end position="35"/>
    </location>
</feature>
<feature type="transmembrane region" description="Helical" evidence="6">
    <location>
        <begin position="132"/>
        <end position="150"/>
    </location>
</feature>
<feature type="transmembrane region" description="Helical" evidence="6">
    <location>
        <begin position="260"/>
        <end position="282"/>
    </location>
</feature>
<dbReference type="Proteomes" id="UP000799437">
    <property type="component" value="Unassembled WGS sequence"/>
</dbReference>
<keyword evidence="4 6" id="KW-0472">Membrane</keyword>
<feature type="region of interest" description="Disordered" evidence="5">
    <location>
        <begin position="568"/>
        <end position="589"/>
    </location>
</feature>
<dbReference type="InterPro" id="IPR011701">
    <property type="entry name" value="MFS"/>
</dbReference>
<feature type="transmembrane region" description="Helical" evidence="6">
    <location>
        <begin position="294"/>
        <end position="313"/>
    </location>
</feature>
<feature type="transmembrane region" description="Helical" evidence="6">
    <location>
        <begin position="400"/>
        <end position="418"/>
    </location>
</feature>
<keyword evidence="2 6" id="KW-0812">Transmembrane</keyword>
<feature type="transmembrane region" description="Helical" evidence="6">
    <location>
        <begin position="374"/>
        <end position="394"/>
    </location>
</feature>
<evidence type="ECO:0000256" key="1">
    <source>
        <dbReference type="ARBA" id="ARBA00004141"/>
    </source>
</evidence>
<keyword evidence="9" id="KW-1185">Reference proteome</keyword>
<dbReference type="PROSITE" id="PS50850">
    <property type="entry name" value="MFS"/>
    <property type="match status" value="1"/>
</dbReference>
<protein>
    <submittedName>
        <fullName evidence="8">Efflux pump antibiotic resistance protein</fullName>
    </submittedName>
</protein>
<evidence type="ECO:0000313" key="9">
    <source>
        <dbReference type="Proteomes" id="UP000799437"/>
    </source>
</evidence>
<dbReference type="GeneID" id="54489245"/>
<dbReference type="RefSeq" id="XP_033601206.1">
    <property type="nucleotide sequence ID" value="XM_033748191.1"/>
</dbReference>
<feature type="transmembrane region" description="Helical" evidence="6">
    <location>
        <begin position="188"/>
        <end position="208"/>
    </location>
</feature>
<dbReference type="GO" id="GO:0022857">
    <property type="term" value="F:transmembrane transporter activity"/>
    <property type="evidence" value="ECO:0007669"/>
    <property type="project" value="InterPro"/>
</dbReference>
<gene>
    <name evidence="8" type="ORF">EJ05DRAFT_510645</name>
</gene>
<evidence type="ECO:0000313" key="8">
    <source>
        <dbReference type="EMBL" id="KAF2758755.1"/>
    </source>
</evidence>
<feature type="transmembrane region" description="Helical" evidence="6">
    <location>
        <begin position="162"/>
        <end position="182"/>
    </location>
</feature>
<dbReference type="PANTHER" id="PTHR23501:SF201">
    <property type="entry name" value="MFS AFLATOXIN EFFLUX PUMP"/>
    <property type="match status" value="1"/>
</dbReference>
<feature type="transmembrane region" description="Helical" evidence="6">
    <location>
        <begin position="220"/>
        <end position="240"/>
    </location>
</feature>
<dbReference type="PANTHER" id="PTHR23501">
    <property type="entry name" value="MAJOR FACILITATOR SUPERFAMILY"/>
    <property type="match status" value="1"/>
</dbReference>
<dbReference type="CDD" id="cd17502">
    <property type="entry name" value="MFS_Azr1_MDR_like"/>
    <property type="match status" value="1"/>
</dbReference>
<feature type="transmembrane region" description="Helical" evidence="6">
    <location>
        <begin position="538"/>
        <end position="559"/>
    </location>
</feature>
<evidence type="ECO:0000256" key="3">
    <source>
        <dbReference type="ARBA" id="ARBA00022989"/>
    </source>
</evidence>
<organism evidence="8 9">
    <name type="scientific">Pseudovirgaria hyperparasitica</name>
    <dbReference type="NCBI Taxonomy" id="470096"/>
    <lineage>
        <taxon>Eukaryota</taxon>
        <taxon>Fungi</taxon>
        <taxon>Dikarya</taxon>
        <taxon>Ascomycota</taxon>
        <taxon>Pezizomycotina</taxon>
        <taxon>Dothideomycetes</taxon>
        <taxon>Dothideomycetes incertae sedis</taxon>
        <taxon>Acrospermales</taxon>
        <taxon>Acrospermaceae</taxon>
        <taxon>Pseudovirgaria</taxon>
    </lineage>
</organism>
<dbReference type="PRINTS" id="PR01036">
    <property type="entry name" value="TCRTETB"/>
</dbReference>
<name>A0A6A6W885_9PEZI</name>
<evidence type="ECO:0000256" key="2">
    <source>
        <dbReference type="ARBA" id="ARBA00022692"/>
    </source>
</evidence>
<feature type="transmembrane region" description="Helical" evidence="6">
    <location>
        <begin position="430"/>
        <end position="449"/>
    </location>
</feature>
<dbReference type="InterPro" id="IPR036259">
    <property type="entry name" value="MFS_trans_sf"/>
</dbReference>
<evidence type="ECO:0000256" key="6">
    <source>
        <dbReference type="SAM" id="Phobius"/>
    </source>
</evidence>
<dbReference type="EMBL" id="ML996571">
    <property type="protein sequence ID" value="KAF2758755.1"/>
    <property type="molecule type" value="Genomic_DNA"/>
</dbReference>
<accession>A0A6A6W885</accession>
<dbReference type="Gene3D" id="1.20.1720.10">
    <property type="entry name" value="Multidrug resistance protein D"/>
    <property type="match status" value="1"/>
</dbReference>
<evidence type="ECO:0000259" key="7">
    <source>
        <dbReference type="PROSITE" id="PS50850"/>
    </source>
</evidence>
<feature type="transmembrane region" description="Helical" evidence="6">
    <location>
        <begin position="102"/>
        <end position="120"/>
    </location>
</feature>
<feature type="transmembrane region" description="Helical" evidence="6">
    <location>
        <begin position="64"/>
        <end position="90"/>
    </location>
</feature>
<dbReference type="Pfam" id="PF07690">
    <property type="entry name" value="MFS_1"/>
    <property type="match status" value="1"/>
</dbReference>
<feature type="transmembrane region" description="Helical" evidence="6">
    <location>
        <begin position="333"/>
        <end position="353"/>
    </location>
</feature>
<sequence length="589" mass="62826">MVEQNLSPKPSLASSRKHSSSSQEGNNPVEKRVDQDQITGDIEATAYIPDENASETDYPTGIKLISISASLCLCTLLVALDATILATAIPTITSQFNSLSDVAWYNSALLLTTSAFQIPYARAYTLLSTKYTFLFSVLVFEIGSAVCGAAPNSTALIIGRAVQGVGGAGIFAGCFIIISQTVPLRRRSIFAGLLGAMFGIASVVGPLIGGAFTTGVSWRWCFYINLPLGAIAFAVVWFILPAELGKTPESFKGKRWWEVLYRFDPIGTVLFLGSIISLQLAIQWGGLLYPWSDARVIATLVVFGVLFIIWVLVQWREGDNATVPKDVVTQRSVAGAVLYSMISAGAFTIVVYYMPIWFQAIKGDDAVESGIHQLPIILSFVVFSISAGGLVAAVGYYVPFLILGSILASIGAGLLMTLKPHAATGEWIGYLILFGAGIGMSMEQCNVAIQTVLPQERIPAGTSLAVFARSFGGSLGAAIGQNVFEKRLNENLANVLPNLDKSIVSGSGATNLIANVQAISGGDQGLVGQVLELYNNGITQAFLAALILAAMSLLPALLVEWKNVKKEKRAQDDAKMKNKSKVESGTEEK</sequence>
<evidence type="ECO:0000256" key="4">
    <source>
        <dbReference type="ARBA" id="ARBA00023136"/>
    </source>
</evidence>